<keyword evidence="1" id="KW-0812">Transmembrane</keyword>
<keyword evidence="1" id="KW-0472">Membrane</keyword>
<gene>
    <name evidence="3" type="ORF">TZ94_01457</name>
</gene>
<feature type="transmembrane region" description="Helical" evidence="1">
    <location>
        <begin position="100"/>
        <end position="121"/>
    </location>
</feature>
<dbReference type="InterPro" id="IPR053150">
    <property type="entry name" value="Teicoplanin_resist-assoc"/>
</dbReference>
<dbReference type="Pfam" id="PF04892">
    <property type="entry name" value="VanZ"/>
    <property type="match status" value="1"/>
</dbReference>
<dbReference type="PANTHER" id="PTHR36834">
    <property type="entry name" value="MEMBRANE PROTEIN-RELATED"/>
    <property type="match status" value="1"/>
</dbReference>
<dbReference type="Proteomes" id="UP000033489">
    <property type="component" value="Unassembled WGS sequence"/>
</dbReference>
<dbReference type="RefSeq" id="WP_045615552.1">
    <property type="nucleotide sequence ID" value="NZ_JYGT01000009.1"/>
</dbReference>
<feature type="transmembrane region" description="Helical" evidence="1">
    <location>
        <begin position="66"/>
        <end position="88"/>
    </location>
</feature>
<dbReference type="PANTHER" id="PTHR36834:SF2">
    <property type="entry name" value="MEMBRANE PROTEIN"/>
    <property type="match status" value="1"/>
</dbReference>
<evidence type="ECO:0000313" key="3">
    <source>
        <dbReference type="EMBL" id="KJQ75160.1"/>
    </source>
</evidence>
<evidence type="ECO:0000259" key="2">
    <source>
        <dbReference type="Pfam" id="PF04892"/>
    </source>
</evidence>
<dbReference type="AlphaFoldDB" id="A0A0F2DYU3"/>
<reference evidence="3 4" key="1">
    <citation type="submission" date="2015-02" db="EMBL/GenBank/DDBJ databases">
        <title>Evolution of amylase-binding proteins of oral streptococcal species.</title>
        <authorList>
            <person name="Haase E.M."/>
        </authorList>
    </citation>
    <scope>NUCLEOTIDE SEQUENCE [LARGE SCALE GENOMIC DNA]</scope>
    <source>
        <strain evidence="3 4">UC921A</strain>
    </source>
</reference>
<comment type="caution">
    <text evidence="3">The sequence shown here is derived from an EMBL/GenBank/DDBJ whole genome shotgun (WGS) entry which is preliminary data.</text>
</comment>
<protein>
    <submittedName>
        <fullName evidence="3">VanZ like family protein</fullName>
    </submittedName>
</protein>
<name>A0A0F2DYU3_9STRE</name>
<organism evidence="3 4">
    <name type="scientific">Streptococcus infantis</name>
    <dbReference type="NCBI Taxonomy" id="68892"/>
    <lineage>
        <taxon>Bacteria</taxon>
        <taxon>Bacillati</taxon>
        <taxon>Bacillota</taxon>
        <taxon>Bacilli</taxon>
        <taxon>Lactobacillales</taxon>
        <taxon>Streptococcaceae</taxon>
        <taxon>Streptococcus</taxon>
    </lineage>
</organism>
<proteinExistence type="predicted"/>
<dbReference type="PATRIC" id="fig|28037.216.peg.1402"/>
<sequence>MKQKKLLSLGVVLYSLCIVCFCFTPQPQLPTGVETPGIQTFGRLVFLLTPFNSLWNLGEVTSLLQLFWIFLQNALNILLLFPLIFQLLYLIPALRKTKKVILFSFLLSLSIECTQLILDFFFDFNRVFEIDDLWTNTLGGYLAWVLYKLLHRNKIRNKNEYLRS</sequence>
<dbReference type="EMBL" id="JYGT01000009">
    <property type="protein sequence ID" value="KJQ75160.1"/>
    <property type="molecule type" value="Genomic_DNA"/>
</dbReference>
<keyword evidence="1" id="KW-1133">Transmembrane helix</keyword>
<evidence type="ECO:0000256" key="1">
    <source>
        <dbReference type="SAM" id="Phobius"/>
    </source>
</evidence>
<dbReference type="InterPro" id="IPR006976">
    <property type="entry name" value="VanZ-like"/>
</dbReference>
<feature type="transmembrane region" description="Helical" evidence="1">
    <location>
        <begin position="133"/>
        <end position="150"/>
    </location>
</feature>
<dbReference type="OrthoDB" id="4822551at2"/>
<accession>A0A0F2DYU3</accession>
<evidence type="ECO:0000313" key="4">
    <source>
        <dbReference type="Proteomes" id="UP000033489"/>
    </source>
</evidence>
<feature type="domain" description="VanZ-like" evidence="2">
    <location>
        <begin position="12"/>
        <end position="150"/>
    </location>
</feature>